<reference evidence="7 8" key="1">
    <citation type="journal article" date="2019" name="Int. J. Syst. Evol. Microbiol.">
        <title>The Global Catalogue of Microorganisms (GCM) 10K type strain sequencing project: providing services to taxonomists for standard genome sequencing and annotation.</title>
        <authorList>
            <consortium name="The Broad Institute Genomics Platform"/>
            <consortium name="The Broad Institute Genome Sequencing Center for Infectious Disease"/>
            <person name="Wu L."/>
            <person name="Ma J."/>
        </authorList>
    </citation>
    <scope>NUCLEOTIDE SEQUENCE [LARGE SCALE GENOMIC DNA]</scope>
    <source>
        <strain evidence="7 8">XZYJ18</strain>
    </source>
</reference>
<feature type="transmembrane region" description="Helical" evidence="6">
    <location>
        <begin position="427"/>
        <end position="444"/>
    </location>
</feature>
<proteinExistence type="predicted"/>
<feature type="transmembrane region" description="Helical" evidence="6">
    <location>
        <begin position="12"/>
        <end position="32"/>
    </location>
</feature>
<sequence length="504" mass="54690">MSDASSELERLISSAVLVFVGTLFGAGSKLLERVIIGRFLSVDVYGEVSVLLSLMSVCVVASLFGLVQGVPRYMSRDEDPAVKRGTWWSGTSISLALSAVVTILLVANAGVLTEYFLDGQVGHATVQLLLLSVPFVVGLRIVVAGIRGMENTNFRVLVNDAFYPGLRILLLTVLLLAGVGSAAVGQAYLFASAAAFLLGALLLHRLVPLVGPVETDVNELVRFSVPLMLSSIFDVMLLRTDTLLLGLLSTSFAAGLYNAAYPLAHGLLIVLRAFGYLYLPVASRLDANSKRDSMERVYQMTTKWIVVVTFPLLALLLVYPETVLALLFGESYRPATLALVVLAAGFFVNAFFGRNIETLSALGDTRTVFVGNAAAFVFNVVFNVVFIPVYGIEGAAVISALSFTIQNLYVNGILWRRFSIKPFTVGSYRLFLTLSGAILFMYLLKAVVNVRPRVLVPVYALSLAGVLCAIAVVTCLETEDLLLVSYMEDKLGVDLRFVHRFVRR</sequence>
<evidence type="ECO:0000256" key="4">
    <source>
        <dbReference type="ARBA" id="ARBA00022989"/>
    </source>
</evidence>
<evidence type="ECO:0000313" key="7">
    <source>
        <dbReference type="EMBL" id="MFC4826055.1"/>
    </source>
</evidence>
<evidence type="ECO:0000256" key="2">
    <source>
        <dbReference type="ARBA" id="ARBA00022475"/>
    </source>
</evidence>
<keyword evidence="5 6" id="KW-0472">Membrane</keyword>
<keyword evidence="8" id="KW-1185">Reference proteome</keyword>
<organism evidence="7 8">
    <name type="scientific">Halorussus aquaticus</name>
    <dbReference type="NCBI Taxonomy" id="2953748"/>
    <lineage>
        <taxon>Archaea</taxon>
        <taxon>Methanobacteriati</taxon>
        <taxon>Methanobacteriota</taxon>
        <taxon>Stenosarchaea group</taxon>
        <taxon>Halobacteria</taxon>
        <taxon>Halobacteriales</taxon>
        <taxon>Haladaptataceae</taxon>
        <taxon>Halorussus</taxon>
    </lineage>
</organism>
<dbReference type="GeneID" id="73046852"/>
<evidence type="ECO:0000256" key="5">
    <source>
        <dbReference type="ARBA" id="ARBA00023136"/>
    </source>
</evidence>
<keyword evidence="2" id="KW-1003">Cell membrane</keyword>
<gene>
    <name evidence="7" type="ORF">ACFO9K_17520</name>
</gene>
<feature type="transmembrane region" description="Helical" evidence="6">
    <location>
        <begin position="128"/>
        <end position="149"/>
    </location>
</feature>
<dbReference type="InterPro" id="IPR050833">
    <property type="entry name" value="Poly_Biosynth_Transport"/>
</dbReference>
<feature type="transmembrane region" description="Helical" evidence="6">
    <location>
        <begin position="44"/>
        <end position="67"/>
    </location>
</feature>
<keyword evidence="4 6" id="KW-1133">Transmembrane helix</keyword>
<feature type="transmembrane region" description="Helical" evidence="6">
    <location>
        <begin position="456"/>
        <end position="476"/>
    </location>
</feature>
<feature type="transmembrane region" description="Helical" evidence="6">
    <location>
        <begin position="335"/>
        <end position="356"/>
    </location>
</feature>
<comment type="subcellular location">
    <subcellularLocation>
        <location evidence="1">Cell membrane</location>
        <topology evidence="1">Multi-pass membrane protein</topology>
    </subcellularLocation>
</comment>
<dbReference type="GO" id="GO:0005886">
    <property type="term" value="C:plasma membrane"/>
    <property type="evidence" value="ECO:0007669"/>
    <property type="project" value="UniProtKB-SubCell"/>
</dbReference>
<dbReference type="Proteomes" id="UP001595945">
    <property type="component" value="Unassembled WGS sequence"/>
</dbReference>
<feature type="transmembrane region" description="Helical" evidence="6">
    <location>
        <begin position="396"/>
        <end position="415"/>
    </location>
</feature>
<dbReference type="PANTHER" id="PTHR30250:SF27">
    <property type="entry name" value="POLYSACCHARIDE BIOSYNTHESIS PROTEIN"/>
    <property type="match status" value="1"/>
</dbReference>
<evidence type="ECO:0000256" key="6">
    <source>
        <dbReference type="SAM" id="Phobius"/>
    </source>
</evidence>
<dbReference type="PANTHER" id="PTHR30250">
    <property type="entry name" value="PST FAMILY PREDICTED COLANIC ACID TRANSPORTER"/>
    <property type="match status" value="1"/>
</dbReference>
<feature type="transmembrane region" description="Helical" evidence="6">
    <location>
        <begin position="87"/>
        <end position="107"/>
    </location>
</feature>
<feature type="transmembrane region" description="Helical" evidence="6">
    <location>
        <begin position="304"/>
        <end position="329"/>
    </location>
</feature>
<dbReference type="EMBL" id="JBHSHT010000002">
    <property type="protein sequence ID" value="MFC4826055.1"/>
    <property type="molecule type" value="Genomic_DNA"/>
</dbReference>
<feature type="transmembrane region" description="Helical" evidence="6">
    <location>
        <begin position="266"/>
        <end position="283"/>
    </location>
</feature>
<accession>A0ABD5Q5Q5</accession>
<dbReference type="AlphaFoldDB" id="A0ABD5Q5Q5"/>
<evidence type="ECO:0000313" key="8">
    <source>
        <dbReference type="Proteomes" id="UP001595945"/>
    </source>
</evidence>
<feature type="transmembrane region" description="Helical" evidence="6">
    <location>
        <begin position="187"/>
        <end position="208"/>
    </location>
</feature>
<name>A0ABD5Q5Q5_9EURY</name>
<evidence type="ECO:0000256" key="3">
    <source>
        <dbReference type="ARBA" id="ARBA00022692"/>
    </source>
</evidence>
<comment type="caution">
    <text evidence="7">The sequence shown here is derived from an EMBL/GenBank/DDBJ whole genome shotgun (WGS) entry which is preliminary data.</text>
</comment>
<dbReference type="RefSeq" id="WP_254268309.1">
    <property type="nucleotide sequence ID" value="NZ_CP100400.1"/>
</dbReference>
<protein>
    <submittedName>
        <fullName evidence="7">Oligosaccharide flippase family protein</fullName>
    </submittedName>
</protein>
<evidence type="ECO:0000256" key="1">
    <source>
        <dbReference type="ARBA" id="ARBA00004651"/>
    </source>
</evidence>
<feature type="transmembrane region" description="Helical" evidence="6">
    <location>
        <begin position="161"/>
        <end position="180"/>
    </location>
</feature>
<keyword evidence="3 6" id="KW-0812">Transmembrane</keyword>
<feature type="transmembrane region" description="Helical" evidence="6">
    <location>
        <begin position="368"/>
        <end position="390"/>
    </location>
</feature>
<dbReference type="Pfam" id="PF13440">
    <property type="entry name" value="Polysacc_synt_3"/>
    <property type="match status" value="1"/>
</dbReference>